<protein>
    <recommendedName>
        <fullName evidence="4">Antitoxin</fullName>
    </recommendedName>
</protein>
<evidence type="ECO:0008006" key="4">
    <source>
        <dbReference type="Google" id="ProtNLM"/>
    </source>
</evidence>
<dbReference type="RefSeq" id="WP_034433270.1">
    <property type="nucleotide sequence ID" value="NZ_CBTK010000167.1"/>
</dbReference>
<accession>A0A7U7J3S8</accession>
<dbReference type="InterPro" id="IPR045944">
    <property type="entry name" value="DUF6364"/>
</dbReference>
<evidence type="ECO:0000256" key="1">
    <source>
        <dbReference type="SAM" id="MobiDB-lite"/>
    </source>
</evidence>
<evidence type="ECO:0000313" key="2">
    <source>
        <dbReference type="EMBL" id="CDH45498.1"/>
    </source>
</evidence>
<name>A0A7U7J3S8_9GAMM</name>
<feature type="region of interest" description="Disordered" evidence="1">
    <location>
        <begin position="37"/>
        <end position="58"/>
    </location>
</feature>
<proteinExistence type="predicted"/>
<feature type="compositionally biased region" description="Polar residues" evidence="1">
    <location>
        <begin position="39"/>
        <end position="48"/>
    </location>
</feature>
<dbReference type="OrthoDB" id="9813767at2"/>
<reference evidence="2 3" key="1">
    <citation type="journal article" date="2014" name="ISME J.">
        <title>Candidatus Competibacter-lineage genomes retrieved from metagenomes reveal functional metabolic diversity.</title>
        <authorList>
            <person name="McIlroy S.J."/>
            <person name="Albertsen M."/>
            <person name="Andresen E.K."/>
            <person name="Saunders A.M."/>
            <person name="Kristiansen R."/>
            <person name="Stokholm-Bjerregaard M."/>
            <person name="Nielsen K.L."/>
            <person name="Nielsen P.H."/>
        </authorList>
    </citation>
    <scope>NUCLEOTIDE SEQUENCE [LARGE SCALE GENOMIC DNA]</scope>
    <source>
        <strain evidence="2 3">Run_B_J11</strain>
    </source>
</reference>
<dbReference type="Pfam" id="PF19891">
    <property type="entry name" value="DUF6364"/>
    <property type="match status" value="1"/>
</dbReference>
<keyword evidence="3" id="KW-1185">Reference proteome</keyword>
<dbReference type="EMBL" id="CBTK010000167">
    <property type="protein sequence ID" value="CDH45498.1"/>
    <property type="molecule type" value="Genomic_DNA"/>
</dbReference>
<organism evidence="2 3">
    <name type="scientific">Candidatus Contendobacter odensis Run_B_J11</name>
    <dbReference type="NCBI Taxonomy" id="1400861"/>
    <lineage>
        <taxon>Bacteria</taxon>
        <taxon>Pseudomonadati</taxon>
        <taxon>Pseudomonadota</taxon>
        <taxon>Gammaproteobacteria</taxon>
        <taxon>Candidatus Competibacteraceae</taxon>
        <taxon>Candidatus Contendibacter</taxon>
    </lineage>
</organism>
<gene>
    <name evidence="2" type="ORF">BN874_2490002</name>
</gene>
<comment type="caution">
    <text evidence="2">The sequence shown here is derived from an EMBL/GenBank/DDBJ whole genome shotgun (WGS) entry which is preliminary data.</text>
</comment>
<sequence>MRTTLDIDEDVLAAAKELARHQRTSTGRMVSRLLRQGLPVSSSDQPHSSIPPATGFHPFPAGRVVTNNAVNALREAEGV</sequence>
<dbReference type="Proteomes" id="UP000019184">
    <property type="component" value="Unassembled WGS sequence"/>
</dbReference>
<evidence type="ECO:0000313" key="3">
    <source>
        <dbReference type="Proteomes" id="UP000019184"/>
    </source>
</evidence>
<dbReference type="AlphaFoldDB" id="A0A7U7J3S8"/>